<proteinExistence type="predicted"/>
<evidence type="ECO:0000313" key="3">
    <source>
        <dbReference type="Proteomes" id="UP000299102"/>
    </source>
</evidence>
<accession>A0A4C1WIX0</accession>
<feature type="region of interest" description="Disordered" evidence="1">
    <location>
        <begin position="22"/>
        <end position="48"/>
    </location>
</feature>
<reference evidence="2 3" key="1">
    <citation type="journal article" date="2019" name="Commun. Biol.">
        <title>The bagworm genome reveals a unique fibroin gene that provides high tensile strength.</title>
        <authorList>
            <person name="Kono N."/>
            <person name="Nakamura H."/>
            <person name="Ohtoshi R."/>
            <person name="Tomita M."/>
            <person name="Numata K."/>
            <person name="Arakawa K."/>
        </authorList>
    </citation>
    <scope>NUCLEOTIDE SEQUENCE [LARGE SCALE GENOMIC DNA]</scope>
</reference>
<dbReference type="Proteomes" id="UP000299102">
    <property type="component" value="Unassembled WGS sequence"/>
</dbReference>
<name>A0A4C1WIX0_EUMVA</name>
<comment type="caution">
    <text evidence="2">The sequence shown here is derived from an EMBL/GenBank/DDBJ whole genome shotgun (WGS) entry which is preliminary data.</text>
</comment>
<sequence>MILIFSFVQIGTVIRSGIGIKTGQKSESRTGSGSESKARPGAKLRTGTTVENDCGDEIRIKAREQVFRHPNPADPFSICIAAGSLRRQAVFNFDILQRFVLDIDEMHSLFAVISRPSFSECSTDLTVNGHNEQRYNNFISLLQKIGHYNTAPLCGHSIIVYIISRHSLVKSSQHAVYHVAADGFAEARKLPDYVIRRNGCFTCDGSV</sequence>
<protein>
    <submittedName>
        <fullName evidence="2">Uncharacterized protein</fullName>
    </submittedName>
</protein>
<evidence type="ECO:0000256" key="1">
    <source>
        <dbReference type="SAM" id="MobiDB-lite"/>
    </source>
</evidence>
<evidence type="ECO:0000313" key="2">
    <source>
        <dbReference type="EMBL" id="GBP50289.1"/>
    </source>
</evidence>
<keyword evidence="3" id="KW-1185">Reference proteome</keyword>
<gene>
    <name evidence="2" type="ORF">EVAR_40831_1</name>
</gene>
<dbReference type="AlphaFoldDB" id="A0A4C1WIX0"/>
<feature type="compositionally biased region" description="Polar residues" evidence="1">
    <location>
        <begin position="23"/>
        <end position="35"/>
    </location>
</feature>
<dbReference type="EMBL" id="BGZK01000562">
    <property type="protein sequence ID" value="GBP50289.1"/>
    <property type="molecule type" value="Genomic_DNA"/>
</dbReference>
<organism evidence="2 3">
    <name type="scientific">Eumeta variegata</name>
    <name type="common">Bagworm moth</name>
    <name type="synonym">Eumeta japonica</name>
    <dbReference type="NCBI Taxonomy" id="151549"/>
    <lineage>
        <taxon>Eukaryota</taxon>
        <taxon>Metazoa</taxon>
        <taxon>Ecdysozoa</taxon>
        <taxon>Arthropoda</taxon>
        <taxon>Hexapoda</taxon>
        <taxon>Insecta</taxon>
        <taxon>Pterygota</taxon>
        <taxon>Neoptera</taxon>
        <taxon>Endopterygota</taxon>
        <taxon>Lepidoptera</taxon>
        <taxon>Glossata</taxon>
        <taxon>Ditrysia</taxon>
        <taxon>Tineoidea</taxon>
        <taxon>Psychidae</taxon>
        <taxon>Oiketicinae</taxon>
        <taxon>Eumeta</taxon>
    </lineage>
</organism>